<evidence type="ECO:0000313" key="1">
    <source>
        <dbReference type="EMBL" id="KIX15772.1"/>
    </source>
</evidence>
<evidence type="ECO:0000313" key="2">
    <source>
        <dbReference type="Proteomes" id="UP000032233"/>
    </source>
</evidence>
<sequence length="52" mass="6237">MPKKPEFFLSYEIKFLHRQSDKHNYASTWAITCLTNEKHDNSESYLNPLCLF</sequence>
<dbReference type="AlphaFoldDB" id="A0A0D2GM36"/>
<name>A0A0D2GM36_9BACT</name>
<dbReference type="EMBL" id="AZAC01000002">
    <property type="protein sequence ID" value="KIX15772.1"/>
    <property type="molecule type" value="Genomic_DNA"/>
</dbReference>
<keyword evidence="2" id="KW-1185">Reference proteome</keyword>
<accession>A0A0D2GM36</accession>
<dbReference type="InParanoid" id="A0A0D2GM36"/>
<proteinExistence type="predicted"/>
<dbReference type="Proteomes" id="UP000032233">
    <property type="component" value="Unassembled WGS sequence"/>
</dbReference>
<reference evidence="1 2" key="1">
    <citation type="submission" date="2013-11" db="EMBL/GenBank/DDBJ databases">
        <title>Metagenomic analysis of a methanogenic consortium involved in long chain n-alkane degradation.</title>
        <authorList>
            <person name="Davidova I.A."/>
            <person name="Callaghan A.V."/>
            <person name="Wawrik B."/>
            <person name="Pruitt S."/>
            <person name="Marks C."/>
            <person name="Duncan K.E."/>
            <person name="Suflita J.M."/>
        </authorList>
    </citation>
    <scope>NUCLEOTIDE SEQUENCE [LARGE SCALE GENOMIC DNA]</scope>
    <source>
        <strain evidence="1 2">SPR</strain>
    </source>
</reference>
<gene>
    <name evidence="1" type="ORF">X474_03275</name>
</gene>
<comment type="caution">
    <text evidence="1">The sequence shown here is derived from an EMBL/GenBank/DDBJ whole genome shotgun (WGS) entry which is preliminary data.</text>
</comment>
<organism evidence="1 2">
    <name type="scientific">Dethiosulfatarculus sandiegensis</name>
    <dbReference type="NCBI Taxonomy" id="1429043"/>
    <lineage>
        <taxon>Bacteria</taxon>
        <taxon>Pseudomonadati</taxon>
        <taxon>Thermodesulfobacteriota</taxon>
        <taxon>Desulfarculia</taxon>
        <taxon>Desulfarculales</taxon>
        <taxon>Desulfarculaceae</taxon>
        <taxon>Dethiosulfatarculus</taxon>
    </lineage>
</organism>
<protein>
    <submittedName>
        <fullName evidence="1">Uncharacterized protein</fullName>
    </submittedName>
</protein>